<dbReference type="Proteomes" id="UP001295794">
    <property type="component" value="Unassembled WGS sequence"/>
</dbReference>
<protein>
    <submittedName>
        <fullName evidence="2">Uncharacterized protein</fullName>
    </submittedName>
</protein>
<keyword evidence="3" id="KW-1185">Reference proteome</keyword>
<evidence type="ECO:0000256" key="1">
    <source>
        <dbReference type="SAM" id="MobiDB-lite"/>
    </source>
</evidence>
<proteinExistence type="predicted"/>
<feature type="compositionally biased region" description="Basic and acidic residues" evidence="1">
    <location>
        <begin position="39"/>
        <end position="50"/>
    </location>
</feature>
<gene>
    <name evidence="2" type="ORF">MYCIT1_LOCUS38519</name>
</gene>
<reference evidence="2" key="1">
    <citation type="submission" date="2023-11" db="EMBL/GenBank/DDBJ databases">
        <authorList>
            <person name="De Vega J J."/>
            <person name="De Vega J J."/>
        </authorList>
    </citation>
    <scope>NUCLEOTIDE SEQUENCE</scope>
</reference>
<sequence>MRCLPRQRRGYSSLSVETPRFGVEHNEEEEQALVFGPHEGAEADHRELGS</sequence>
<evidence type="ECO:0000313" key="2">
    <source>
        <dbReference type="EMBL" id="CAK5284951.1"/>
    </source>
</evidence>
<dbReference type="EMBL" id="CAVNYO010000482">
    <property type="protein sequence ID" value="CAK5284951.1"/>
    <property type="molecule type" value="Genomic_DNA"/>
</dbReference>
<accession>A0AAD2K8F2</accession>
<name>A0AAD2K8F2_9AGAR</name>
<feature type="region of interest" description="Disordered" evidence="1">
    <location>
        <begin position="29"/>
        <end position="50"/>
    </location>
</feature>
<dbReference type="AlphaFoldDB" id="A0AAD2K8F2"/>
<evidence type="ECO:0000313" key="3">
    <source>
        <dbReference type="Proteomes" id="UP001295794"/>
    </source>
</evidence>
<organism evidence="2 3">
    <name type="scientific">Mycena citricolor</name>
    <dbReference type="NCBI Taxonomy" id="2018698"/>
    <lineage>
        <taxon>Eukaryota</taxon>
        <taxon>Fungi</taxon>
        <taxon>Dikarya</taxon>
        <taxon>Basidiomycota</taxon>
        <taxon>Agaricomycotina</taxon>
        <taxon>Agaricomycetes</taxon>
        <taxon>Agaricomycetidae</taxon>
        <taxon>Agaricales</taxon>
        <taxon>Marasmiineae</taxon>
        <taxon>Mycenaceae</taxon>
        <taxon>Mycena</taxon>
    </lineage>
</organism>
<comment type="caution">
    <text evidence="2">The sequence shown here is derived from an EMBL/GenBank/DDBJ whole genome shotgun (WGS) entry which is preliminary data.</text>
</comment>